<dbReference type="RefSeq" id="WP_054290110.1">
    <property type="nucleotide sequence ID" value="NZ_CP012752.1"/>
</dbReference>
<organism evidence="3 4">
    <name type="scientific">Kibdelosporangium phytohabitans</name>
    <dbReference type="NCBI Taxonomy" id="860235"/>
    <lineage>
        <taxon>Bacteria</taxon>
        <taxon>Bacillati</taxon>
        <taxon>Actinomycetota</taxon>
        <taxon>Actinomycetes</taxon>
        <taxon>Pseudonocardiales</taxon>
        <taxon>Pseudonocardiaceae</taxon>
        <taxon>Kibdelosporangium</taxon>
    </lineage>
</organism>
<reference evidence="3 4" key="1">
    <citation type="submission" date="2015-07" db="EMBL/GenBank/DDBJ databases">
        <title>Genome sequencing of Kibdelosporangium phytohabitans.</title>
        <authorList>
            <person name="Qin S."/>
            <person name="Xing K."/>
        </authorList>
    </citation>
    <scope>NUCLEOTIDE SEQUENCE [LARGE SCALE GENOMIC DNA]</scope>
    <source>
        <strain evidence="3 4">KLBMP1111</strain>
    </source>
</reference>
<dbReference type="InterPro" id="IPR014719">
    <property type="entry name" value="Ribosomal_bL12_C/ClpS-like"/>
</dbReference>
<dbReference type="STRING" id="860235.AOZ06_15955"/>
<keyword evidence="4" id="KW-1185">Reference proteome</keyword>
<accession>A0A0N9I176</accession>
<gene>
    <name evidence="3" type="ORF">AOZ06_15955</name>
</gene>
<dbReference type="Proteomes" id="UP000063699">
    <property type="component" value="Chromosome"/>
</dbReference>
<dbReference type="SUPFAM" id="SSF54736">
    <property type="entry name" value="ClpS-like"/>
    <property type="match status" value="1"/>
</dbReference>
<dbReference type="InterPro" id="IPR013823">
    <property type="entry name" value="Ribosomal_bL12_C"/>
</dbReference>
<feature type="signal peptide" evidence="1">
    <location>
        <begin position="1"/>
        <end position="31"/>
    </location>
</feature>
<dbReference type="GO" id="GO:0006412">
    <property type="term" value="P:translation"/>
    <property type="evidence" value="ECO:0007669"/>
    <property type="project" value="InterPro"/>
</dbReference>
<sequence>MKTFYRKAITAATVLVAATALSTVGTGTATADVGVALTTDQIVAELQALPVEQLSALVRDFEPNFVIDTGPLSLPGIGASPEEFDVELTGPGNNKIAVIKQVRMLTNLGLLNPGGLIDQAPGQVLDLVAKTEVAALQQQLQNAGLTLTVN</sequence>
<protein>
    <recommendedName>
        <fullName evidence="2">Large ribosomal subunit protein bL12 C-terminal domain-containing protein</fullName>
    </recommendedName>
</protein>
<feature type="domain" description="Large ribosomal subunit protein bL12 C-terminal" evidence="2">
    <location>
        <begin position="84"/>
        <end position="148"/>
    </location>
</feature>
<dbReference type="KEGG" id="kphy:AOZ06_15955"/>
<evidence type="ECO:0000256" key="1">
    <source>
        <dbReference type="SAM" id="SignalP"/>
    </source>
</evidence>
<keyword evidence="1" id="KW-0732">Signal</keyword>
<dbReference type="EMBL" id="CP012752">
    <property type="protein sequence ID" value="ALG08203.1"/>
    <property type="molecule type" value="Genomic_DNA"/>
</dbReference>
<dbReference type="Pfam" id="PF00542">
    <property type="entry name" value="Ribosomal_L12"/>
    <property type="match status" value="1"/>
</dbReference>
<evidence type="ECO:0000313" key="3">
    <source>
        <dbReference type="EMBL" id="ALG08203.1"/>
    </source>
</evidence>
<evidence type="ECO:0000313" key="4">
    <source>
        <dbReference type="Proteomes" id="UP000063699"/>
    </source>
</evidence>
<dbReference type="GO" id="GO:0003735">
    <property type="term" value="F:structural constituent of ribosome"/>
    <property type="evidence" value="ECO:0007669"/>
    <property type="project" value="InterPro"/>
</dbReference>
<feature type="chain" id="PRO_5006035725" description="Large ribosomal subunit protein bL12 C-terminal domain-containing protein" evidence="1">
    <location>
        <begin position="32"/>
        <end position="150"/>
    </location>
</feature>
<evidence type="ECO:0000259" key="2">
    <source>
        <dbReference type="Pfam" id="PF00542"/>
    </source>
</evidence>
<dbReference type="AlphaFoldDB" id="A0A0N9I176"/>
<dbReference type="Gene3D" id="3.30.1390.10">
    <property type="match status" value="1"/>
</dbReference>
<name>A0A0N9I176_9PSEU</name>
<proteinExistence type="predicted"/>